<name>A0A0D2HYP1_9BACT</name>
<accession>A0A0D2HYP1</accession>
<dbReference type="InParanoid" id="A0A0D2HYP1"/>
<organism evidence="1 2">
    <name type="scientific">Dethiosulfatarculus sandiegensis</name>
    <dbReference type="NCBI Taxonomy" id="1429043"/>
    <lineage>
        <taxon>Bacteria</taxon>
        <taxon>Pseudomonadati</taxon>
        <taxon>Thermodesulfobacteriota</taxon>
        <taxon>Desulfarculia</taxon>
        <taxon>Desulfarculales</taxon>
        <taxon>Desulfarculaceae</taxon>
        <taxon>Dethiosulfatarculus</taxon>
    </lineage>
</organism>
<protein>
    <submittedName>
        <fullName evidence="1">Uncharacterized protein</fullName>
    </submittedName>
</protein>
<comment type="caution">
    <text evidence="1">The sequence shown here is derived from an EMBL/GenBank/DDBJ whole genome shotgun (WGS) entry which is preliminary data.</text>
</comment>
<dbReference type="AlphaFoldDB" id="A0A0D2HYP1"/>
<proteinExistence type="predicted"/>
<dbReference type="EMBL" id="AZAC01000003">
    <property type="protein sequence ID" value="KIX15418.1"/>
    <property type="molecule type" value="Genomic_DNA"/>
</dbReference>
<reference evidence="1 2" key="1">
    <citation type="submission" date="2013-11" db="EMBL/GenBank/DDBJ databases">
        <title>Metagenomic analysis of a methanogenic consortium involved in long chain n-alkane degradation.</title>
        <authorList>
            <person name="Davidova I.A."/>
            <person name="Callaghan A.V."/>
            <person name="Wawrik B."/>
            <person name="Pruitt S."/>
            <person name="Marks C."/>
            <person name="Duncan K.E."/>
            <person name="Suflita J.M."/>
        </authorList>
    </citation>
    <scope>NUCLEOTIDE SEQUENCE [LARGE SCALE GENOMIC DNA]</scope>
    <source>
        <strain evidence="1 2">SPR</strain>
    </source>
</reference>
<keyword evidence="2" id="KW-1185">Reference proteome</keyword>
<evidence type="ECO:0000313" key="1">
    <source>
        <dbReference type="EMBL" id="KIX15418.1"/>
    </source>
</evidence>
<evidence type="ECO:0000313" key="2">
    <source>
        <dbReference type="Proteomes" id="UP000032233"/>
    </source>
</evidence>
<dbReference type="Proteomes" id="UP000032233">
    <property type="component" value="Unassembled WGS sequence"/>
</dbReference>
<gene>
    <name evidence="1" type="ORF">X474_03660</name>
</gene>
<sequence>MLFPILPPYSLYRLKSYPAINLFFRLNIVKFFMIIKLKYAFIQPLNIQLIILINTIQH</sequence>